<keyword evidence="3" id="KW-1185">Reference proteome</keyword>
<name>A0A4R7KS88_9CLOT</name>
<evidence type="ECO:0000256" key="1">
    <source>
        <dbReference type="SAM" id="Coils"/>
    </source>
</evidence>
<dbReference type="AlphaFoldDB" id="A0A4R7KS88"/>
<sequence>MVLYDEYIDKLKHQVQREKEEYYKEKGKMENIIEQIKDNEKKLNEIKLKSDRLLQVKLLFQNVSHFAREQSKRQMEHLVTQCLQYIFDPSFEFRIEIVEKANRIEGEFYVVSKVNGQEIVTRPQDSRGGGVVDVISLAIRIAMMQISEPKIQGPLILDEPAKHVSEDYIMNVADFIKQVSSIFKRQIIMVTHNNHLLESADVCYRVELKDGVSIVTPLNLT</sequence>
<evidence type="ECO:0008006" key="4">
    <source>
        <dbReference type="Google" id="ProtNLM"/>
    </source>
</evidence>
<organism evidence="2 3">
    <name type="scientific">Fonticella tunisiensis</name>
    <dbReference type="NCBI Taxonomy" id="1096341"/>
    <lineage>
        <taxon>Bacteria</taxon>
        <taxon>Bacillati</taxon>
        <taxon>Bacillota</taxon>
        <taxon>Clostridia</taxon>
        <taxon>Eubacteriales</taxon>
        <taxon>Clostridiaceae</taxon>
        <taxon>Fonticella</taxon>
    </lineage>
</organism>
<dbReference type="Proteomes" id="UP000295325">
    <property type="component" value="Unassembled WGS sequence"/>
</dbReference>
<comment type="caution">
    <text evidence="2">The sequence shown here is derived from an EMBL/GenBank/DDBJ whole genome shotgun (WGS) entry which is preliminary data.</text>
</comment>
<keyword evidence="1" id="KW-0175">Coiled coil</keyword>
<accession>A0A4R7KS88</accession>
<dbReference type="SUPFAM" id="SSF52540">
    <property type="entry name" value="P-loop containing nucleoside triphosphate hydrolases"/>
    <property type="match status" value="1"/>
</dbReference>
<evidence type="ECO:0000313" key="2">
    <source>
        <dbReference type="EMBL" id="TDT61544.1"/>
    </source>
</evidence>
<dbReference type="EMBL" id="SOAZ01000006">
    <property type="protein sequence ID" value="TDT61544.1"/>
    <property type="molecule type" value="Genomic_DNA"/>
</dbReference>
<dbReference type="Gene3D" id="3.40.50.300">
    <property type="entry name" value="P-loop containing nucleotide triphosphate hydrolases"/>
    <property type="match status" value="1"/>
</dbReference>
<dbReference type="OrthoDB" id="2380879at2"/>
<proteinExistence type="predicted"/>
<feature type="coiled-coil region" evidence="1">
    <location>
        <begin position="19"/>
        <end position="49"/>
    </location>
</feature>
<dbReference type="RefSeq" id="WP_133627759.1">
    <property type="nucleotide sequence ID" value="NZ_SOAZ01000006.1"/>
</dbReference>
<evidence type="ECO:0000313" key="3">
    <source>
        <dbReference type="Proteomes" id="UP000295325"/>
    </source>
</evidence>
<protein>
    <recommendedName>
        <fullName evidence="4">ATPase</fullName>
    </recommendedName>
</protein>
<reference evidence="2 3" key="1">
    <citation type="submission" date="2019-03" db="EMBL/GenBank/DDBJ databases">
        <title>Genomic Encyclopedia of Type Strains, Phase IV (KMG-IV): sequencing the most valuable type-strain genomes for metagenomic binning, comparative biology and taxonomic classification.</title>
        <authorList>
            <person name="Goeker M."/>
        </authorList>
    </citation>
    <scope>NUCLEOTIDE SEQUENCE [LARGE SCALE GENOMIC DNA]</scope>
    <source>
        <strain evidence="2 3">DSM 24455</strain>
    </source>
</reference>
<dbReference type="InterPro" id="IPR027417">
    <property type="entry name" value="P-loop_NTPase"/>
</dbReference>
<gene>
    <name evidence="2" type="ORF">EDD71_10628</name>
</gene>